<dbReference type="AlphaFoldDB" id="A0A8E0V5K8"/>
<name>A0A8E0V5K8_9EURO</name>
<dbReference type="Pfam" id="PF24616">
    <property type="entry name" value="DUF7624"/>
    <property type="match status" value="1"/>
</dbReference>
<feature type="domain" description="DUF7624" evidence="2">
    <location>
        <begin position="580"/>
        <end position="700"/>
    </location>
</feature>
<dbReference type="EMBL" id="BBXM02000008">
    <property type="protein sequence ID" value="GIC93329.1"/>
    <property type="molecule type" value="Genomic_DNA"/>
</dbReference>
<sequence>MAIPCSLLLQSNDEHYWAEVDYLKDTGRKPSGSFRMSVDDRPAKYGPENMDMLDTSLTIPSHDQTGTVEHDGTVIYDSERPLAFRITKPEQRIFHTNQTELRVQTKQTSLAGPGPQANDDDAPQSVIHAPPGFRQFKFGTYGDSDSLISPVMASSHSNLAKITPLMVRDDELGKKPSISPSPLTTSIEPAKDWSERATPRAQTRQDFENIDLQSQPSVLASEISPLKQHASTNPTFYEPSIYVHSNIPPVQAKGGSTAVDGGSSTLEAAVRHLFDGEAEIKALKTALAECWTLCNTLARLSYIHRGRTADNTGTGRIEEDAWTSCWKLCQKLYESQKDEYVSQVKPTLDLCREFCQTLFEIRIRDNELADSVLRVSFELNNHLYNTHDRHLPDAFRERTLDFYITLCHRLMKHRTRVSETDSLLKASWSLAEMLFTIRQGKREGRPISEEMLASAVQACWELCDLFREGWTQRSLRYSDRGTPRPSQATFTHGMQQAGQHGIAATDEGLRQRGNPETPTTIFDETATISPDDAPVQNIFVLGKDAGQFVQARWSSDLSTVSDISQSSGQTSSGQTSSTNTIRTSPNDTTLTCIQALLAKAAVDSGFQPEKSQSISSFVKTLSSDAFGSAPWQISLLRSYKSLLALDPVFRNIDFQPHSNAADIARAVQVTTQGSQYPWLRDLYRLVFGVHVDDVASRQGIAPEA</sequence>
<feature type="compositionally biased region" description="Low complexity" evidence="1">
    <location>
        <begin position="564"/>
        <end position="578"/>
    </location>
</feature>
<protein>
    <recommendedName>
        <fullName evidence="2">DUF7624 domain-containing protein</fullName>
    </recommendedName>
</protein>
<gene>
    <name evidence="3" type="ORF">Aud_009814</name>
</gene>
<evidence type="ECO:0000313" key="4">
    <source>
        <dbReference type="Proteomes" id="UP000036893"/>
    </source>
</evidence>
<dbReference type="RefSeq" id="XP_043150595.1">
    <property type="nucleotide sequence ID" value="XM_043294660.1"/>
</dbReference>
<evidence type="ECO:0000256" key="1">
    <source>
        <dbReference type="SAM" id="MobiDB-lite"/>
    </source>
</evidence>
<evidence type="ECO:0000259" key="2">
    <source>
        <dbReference type="Pfam" id="PF24616"/>
    </source>
</evidence>
<organism evidence="3 4">
    <name type="scientific">Aspergillus udagawae</name>
    <dbReference type="NCBI Taxonomy" id="91492"/>
    <lineage>
        <taxon>Eukaryota</taxon>
        <taxon>Fungi</taxon>
        <taxon>Dikarya</taxon>
        <taxon>Ascomycota</taxon>
        <taxon>Pezizomycotina</taxon>
        <taxon>Eurotiomycetes</taxon>
        <taxon>Eurotiomycetidae</taxon>
        <taxon>Eurotiales</taxon>
        <taxon>Aspergillaceae</taxon>
        <taxon>Aspergillus</taxon>
        <taxon>Aspergillus subgen. Fumigati</taxon>
    </lineage>
</organism>
<feature type="region of interest" description="Disordered" evidence="1">
    <location>
        <begin position="561"/>
        <end position="584"/>
    </location>
</feature>
<reference evidence="3" key="2">
    <citation type="submission" date="2021-01" db="EMBL/GenBank/DDBJ databases">
        <title>Pan-genome distribution and transcriptional activeness of fungal secondary metabolism genes in Aspergillus section Fumigati.</title>
        <authorList>
            <person name="Takahashi H."/>
            <person name="Umemura M."/>
            <person name="Ninomiya A."/>
            <person name="Kusuya Y."/>
            <person name="Urayama S."/>
            <person name="Shimizu M."/>
            <person name="Watanabe A."/>
            <person name="Kamei K."/>
            <person name="Yaguchi T."/>
            <person name="Hagiwara D."/>
        </authorList>
    </citation>
    <scope>NUCLEOTIDE SEQUENCE</scope>
    <source>
        <strain evidence="3">IFM 46973</strain>
    </source>
</reference>
<dbReference type="GeneID" id="66997291"/>
<dbReference type="Proteomes" id="UP000036893">
    <property type="component" value="Unassembled WGS sequence"/>
</dbReference>
<proteinExistence type="predicted"/>
<reference evidence="3" key="1">
    <citation type="journal article" date="2015" name="Genome Announc.">
        <title>Draft Genome Sequence of the Pathogenic Filamentous Fungus Aspergillus udagawae Strain IFM 46973T.</title>
        <authorList>
            <person name="Kusuya Y."/>
            <person name="Takahashi-Nakaguchi A."/>
            <person name="Takahashi H."/>
            <person name="Yaguchi T."/>
        </authorList>
    </citation>
    <scope>NUCLEOTIDE SEQUENCE</scope>
    <source>
        <strain evidence="3">IFM 46973</strain>
    </source>
</reference>
<dbReference type="InterPro" id="IPR056041">
    <property type="entry name" value="DUF7624"/>
</dbReference>
<comment type="caution">
    <text evidence="3">The sequence shown here is derived from an EMBL/GenBank/DDBJ whole genome shotgun (WGS) entry which is preliminary data.</text>
</comment>
<evidence type="ECO:0000313" key="3">
    <source>
        <dbReference type="EMBL" id="GIC93329.1"/>
    </source>
</evidence>
<accession>A0A8E0V5K8</accession>